<proteinExistence type="predicted"/>
<dbReference type="OrthoDB" id="429467at2759"/>
<reference evidence="3" key="1">
    <citation type="submission" date="2014-05" db="EMBL/GenBank/DDBJ databases">
        <authorList>
            <person name="Chronopoulou M."/>
        </authorList>
    </citation>
    <scope>NUCLEOTIDE SEQUENCE</scope>
    <source>
        <tissue evidence="3">Whole organism</tissue>
    </source>
</reference>
<dbReference type="Gene3D" id="1.10.238.10">
    <property type="entry name" value="EF-hand"/>
    <property type="match status" value="2"/>
</dbReference>
<protein>
    <recommendedName>
        <fullName evidence="2">EF-hand domain-containing protein</fullName>
    </recommendedName>
</protein>
<dbReference type="Pfam" id="PF13499">
    <property type="entry name" value="EF-hand_7"/>
    <property type="match status" value="2"/>
</dbReference>
<feature type="domain" description="EF-hand" evidence="2">
    <location>
        <begin position="8"/>
        <end position="43"/>
    </location>
</feature>
<accession>A0A0K2U3X1</accession>
<dbReference type="GO" id="GO:0016460">
    <property type="term" value="C:myosin II complex"/>
    <property type="evidence" value="ECO:0007669"/>
    <property type="project" value="TreeGrafter"/>
</dbReference>
<organism evidence="3">
    <name type="scientific">Lepeophtheirus salmonis</name>
    <name type="common">Salmon louse</name>
    <name type="synonym">Caligus salmonis</name>
    <dbReference type="NCBI Taxonomy" id="72036"/>
    <lineage>
        <taxon>Eukaryota</taxon>
        <taxon>Metazoa</taxon>
        <taxon>Ecdysozoa</taxon>
        <taxon>Arthropoda</taxon>
        <taxon>Crustacea</taxon>
        <taxon>Multicrustacea</taxon>
        <taxon>Hexanauplia</taxon>
        <taxon>Copepoda</taxon>
        <taxon>Siphonostomatoida</taxon>
        <taxon>Caligidae</taxon>
        <taxon>Lepeophtheirus</taxon>
    </lineage>
</organism>
<dbReference type="GO" id="GO:0005509">
    <property type="term" value="F:calcium ion binding"/>
    <property type="evidence" value="ECO:0007669"/>
    <property type="project" value="InterPro"/>
</dbReference>
<evidence type="ECO:0000256" key="1">
    <source>
        <dbReference type="ARBA" id="ARBA00022737"/>
    </source>
</evidence>
<dbReference type="PROSITE" id="PS50222">
    <property type="entry name" value="EF_HAND_2"/>
    <property type="match status" value="2"/>
</dbReference>
<gene>
    <name evidence="3" type="primary">CAM</name>
</gene>
<dbReference type="CDD" id="cd00051">
    <property type="entry name" value="EFh"/>
    <property type="match status" value="2"/>
</dbReference>
<evidence type="ECO:0000313" key="3">
    <source>
        <dbReference type="EMBL" id="CDW32745.1"/>
    </source>
</evidence>
<dbReference type="InterPro" id="IPR002048">
    <property type="entry name" value="EF_hand_dom"/>
</dbReference>
<dbReference type="FunFam" id="1.10.238.10:FF:000527">
    <property type="entry name" value="Calmodulin-3"/>
    <property type="match status" value="1"/>
</dbReference>
<dbReference type="SMART" id="SM00054">
    <property type="entry name" value="EFh"/>
    <property type="match status" value="3"/>
</dbReference>
<keyword evidence="1" id="KW-0677">Repeat</keyword>
<dbReference type="EMBL" id="HACA01015384">
    <property type="protein sequence ID" value="CDW32745.1"/>
    <property type="molecule type" value="Transcribed_RNA"/>
</dbReference>
<evidence type="ECO:0000259" key="2">
    <source>
        <dbReference type="PROSITE" id="PS50222"/>
    </source>
</evidence>
<dbReference type="GO" id="GO:0072686">
    <property type="term" value="C:mitotic spindle"/>
    <property type="evidence" value="ECO:0007669"/>
    <property type="project" value="UniProtKB-ARBA"/>
</dbReference>
<name>A0A0K2U3X1_LEPSM</name>
<dbReference type="InterPro" id="IPR011992">
    <property type="entry name" value="EF-hand-dom_pair"/>
</dbReference>
<dbReference type="AlphaFoldDB" id="A0A0K2U3X1"/>
<dbReference type="PANTHER" id="PTHR23048">
    <property type="entry name" value="MYOSIN LIGHT CHAIN 1, 3"/>
    <property type="match status" value="1"/>
</dbReference>
<dbReference type="InterPro" id="IPR050230">
    <property type="entry name" value="CALM/Myosin/TropC-like"/>
</dbReference>
<dbReference type="SUPFAM" id="SSF47473">
    <property type="entry name" value="EF-hand"/>
    <property type="match status" value="1"/>
</dbReference>
<feature type="domain" description="EF-hand" evidence="2">
    <location>
        <begin position="81"/>
        <end position="116"/>
    </location>
</feature>
<dbReference type="PANTHER" id="PTHR23048:SF0">
    <property type="entry name" value="CALMODULIN LIKE 3"/>
    <property type="match status" value="1"/>
</dbReference>
<sequence length="163" mass="18860">MANTFTDKQIEEFREAFGLFDRRRDGTMLIKDLVQLLRSLGQSPTKEEIDEYISSMDDGTGMIDFPEFLSLVAKREKESVEDENELKEAFRVFDKEGNGSLTRGELEYAMRNLGEGMDEEEVNNMIKSISFDDEDKISYDKFLDIIIHPPAFEKRTAVRPNNK</sequence>